<evidence type="ECO:0000313" key="1">
    <source>
        <dbReference type="EMBL" id="QDU73592.1"/>
    </source>
</evidence>
<dbReference type="KEGG" id="bvo:Pan97_05680"/>
<dbReference type="InterPro" id="IPR034660">
    <property type="entry name" value="DinB/YfiT-like"/>
</dbReference>
<dbReference type="AlphaFoldDB" id="A0A518C2Y9"/>
<dbReference type="Proteomes" id="UP000318626">
    <property type="component" value="Chromosome"/>
</dbReference>
<organism evidence="1 2">
    <name type="scientific">Bremerella volcania</name>
    <dbReference type="NCBI Taxonomy" id="2527984"/>
    <lineage>
        <taxon>Bacteria</taxon>
        <taxon>Pseudomonadati</taxon>
        <taxon>Planctomycetota</taxon>
        <taxon>Planctomycetia</taxon>
        <taxon>Pirellulales</taxon>
        <taxon>Pirellulaceae</taxon>
        <taxon>Bremerella</taxon>
    </lineage>
</organism>
<proteinExistence type="predicted"/>
<protein>
    <recommendedName>
        <fullName evidence="3">DUF1569 domain-containing protein</fullName>
    </recommendedName>
</protein>
<dbReference type="InterPro" id="IPR011463">
    <property type="entry name" value="DUF1569"/>
</dbReference>
<name>A0A518C2Y9_9BACT</name>
<sequence length="150" mass="16830">MRYSTLQEVLKDAQELAAADSVQSLGNWTPGQVFEHLAKTVEMSLDGATFQAPFPLRWVAQTFLKKSLLNKGVPTGFKANGHVMPGEVAVEDGLTHFEDAVGRYLVEPQRAKHPLLGNLTQDEWTQFHLRHCEMHMSFLKIDVKEPSQVS</sequence>
<reference evidence="2" key="1">
    <citation type="submission" date="2019-02" db="EMBL/GenBank/DDBJ databases">
        <title>Deep-cultivation of Planctomycetes and their phenomic and genomic characterization uncovers novel biology.</title>
        <authorList>
            <person name="Wiegand S."/>
            <person name="Jogler M."/>
            <person name="Boedeker C."/>
            <person name="Pinto D."/>
            <person name="Vollmers J."/>
            <person name="Rivas-Marin E."/>
            <person name="Kohn T."/>
            <person name="Peeters S.H."/>
            <person name="Heuer A."/>
            <person name="Rast P."/>
            <person name="Oberbeckmann S."/>
            <person name="Bunk B."/>
            <person name="Jeske O."/>
            <person name="Meyerdierks A."/>
            <person name="Storesund J.E."/>
            <person name="Kallscheuer N."/>
            <person name="Luecker S."/>
            <person name="Lage O.M."/>
            <person name="Pohl T."/>
            <person name="Merkel B.J."/>
            <person name="Hornburger P."/>
            <person name="Mueller R.-W."/>
            <person name="Bruemmer F."/>
            <person name="Labrenz M."/>
            <person name="Spormann A.M."/>
            <person name="Op den Camp H."/>
            <person name="Overmann J."/>
            <person name="Amann R."/>
            <person name="Jetten M.S.M."/>
            <person name="Mascher T."/>
            <person name="Medema M.H."/>
            <person name="Devos D.P."/>
            <person name="Kaster A.-K."/>
            <person name="Ovreas L."/>
            <person name="Rohde M."/>
            <person name="Galperin M.Y."/>
            <person name="Jogler C."/>
        </authorList>
    </citation>
    <scope>NUCLEOTIDE SEQUENCE [LARGE SCALE GENOMIC DNA]</scope>
    <source>
        <strain evidence="2">Pan97</strain>
    </source>
</reference>
<dbReference type="Gene3D" id="1.20.120.450">
    <property type="entry name" value="dinb family like domain"/>
    <property type="match status" value="1"/>
</dbReference>
<evidence type="ECO:0008006" key="3">
    <source>
        <dbReference type="Google" id="ProtNLM"/>
    </source>
</evidence>
<dbReference type="Pfam" id="PF07606">
    <property type="entry name" value="DUF1569"/>
    <property type="match status" value="1"/>
</dbReference>
<keyword evidence="2" id="KW-1185">Reference proteome</keyword>
<gene>
    <name evidence="1" type="ORF">Pan97_05680</name>
</gene>
<accession>A0A518C2Y9</accession>
<dbReference type="EMBL" id="CP036289">
    <property type="protein sequence ID" value="QDU73592.1"/>
    <property type="molecule type" value="Genomic_DNA"/>
</dbReference>
<evidence type="ECO:0000313" key="2">
    <source>
        <dbReference type="Proteomes" id="UP000318626"/>
    </source>
</evidence>